<dbReference type="PANTHER" id="PTHR21549">
    <property type="entry name" value="MUTATED IN BLADDER CANCER 1"/>
    <property type="match status" value="1"/>
</dbReference>
<feature type="compositionally biased region" description="Basic residues" evidence="3">
    <location>
        <begin position="271"/>
        <end position="281"/>
    </location>
</feature>
<evidence type="ECO:0000256" key="3">
    <source>
        <dbReference type="SAM" id="MobiDB-lite"/>
    </source>
</evidence>
<feature type="region of interest" description="Disordered" evidence="3">
    <location>
        <begin position="304"/>
        <end position="462"/>
    </location>
</feature>
<evidence type="ECO:0008006" key="6">
    <source>
        <dbReference type="Google" id="ProtNLM"/>
    </source>
</evidence>
<name>A0A8C5EQW1_GOUWI</name>
<evidence type="ECO:0000256" key="2">
    <source>
        <dbReference type="SAM" id="Coils"/>
    </source>
</evidence>
<dbReference type="RefSeq" id="XP_028313890.1">
    <property type="nucleotide sequence ID" value="XM_028458089.1"/>
</dbReference>
<dbReference type="InterPro" id="IPR039902">
    <property type="entry name" value="CCDC148/CCDC112"/>
</dbReference>
<proteinExistence type="predicted"/>
<dbReference type="GeneID" id="114470075"/>
<dbReference type="Ensembl" id="ENSGWIT00000026993.1">
    <property type="protein sequence ID" value="ENSGWIP00000024676.1"/>
    <property type="gene ID" value="ENSGWIG00000013071.1"/>
</dbReference>
<reference evidence="4" key="1">
    <citation type="submission" date="2020-06" db="EMBL/GenBank/DDBJ databases">
        <authorList>
            <consortium name="Wellcome Sanger Institute Data Sharing"/>
        </authorList>
    </citation>
    <scope>NUCLEOTIDE SEQUENCE [LARGE SCALE GENOMIC DNA]</scope>
</reference>
<organism evidence="4 5">
    <name type="scientific">Gouania willdenowi</name>
    <name type="common">Blunt-snouted clingfish</name>
    <name type="synonym">Lepadogaster willdenowi</name>
    <dbReference type="NCBI Taxonomy" id="441366"/>
    <lineage>
        <taxon>Eukaryota</taxon>
        <taxon>Metazoa</taxon>
        <taxon>Chordata</taxon>
        <taxon>Craniata</taxon>
        <taxon>Vertebrata</taxon>
        <taxon>Euteleostomi</taxon>
        <taxon>Actinopterygii</taxon>
        <taxon>Neopterygii</taxon>
        <taxon>Teleostei</taxon>
        <taxon>Neoteleostei</taxon>
        <taxon>Acanthomorphata</taxon>
        <taxon>Ovalentaria</taxon>
        <taxon>Blenniimorphae</taxon>
        <taxon>Blenniiformes</taxon>
        <taxon>Gobiesocoidei</taxon>
        <taxon>Gobiesocidae</taxon>
        <taxon>Gobiesocinae</taxon>
        <taxon>Gouania</taxon>
    </lineage>
</organism>
<accession>A0A8C5EQW1</accession>
<gene>
    <name evidence="4" type="primary">ccdc112</name>
</gene>
<feature type="region of interest" description="Disordered" evidence="3">
    <location>
        <begin position="248"/>
        <end position="287"/>
    </location>
</feature>
<sequence>METQRTAEFIRQAENNRRMIEKLEKEITVSVQWRKNMWTEAWEELDAYERALEEERNAEKMNLQKQMVKIQNRVRRFKRHLSDVKPTAELIERMREMMSEVETSINSLKEEQRLRLQEYLREERTCQQEISAYVKKMEHWSLPVKDNPKVAPTTTKIKAPDKNLPVEVQALDVFLQRTGGADGGWDQSDHQAFLKVWMKHGGRWTYRKEAKLCLPGKSPEELDHHEEWYKELLLLQDRKRQVVQTWKSQKNQQVQSLMKRKEEEEEEERRKKAAQHQNHHHRSEEERRELVLQLQEWREKKKRLEEEEEEKRAMTEIQKRRREKEEQRQQQEVKMMMEEKILLRRREEDERQRREKEKERREEDERRKEATKSIRRFSQRDLHKLEVKVHEKQQKEKEEKERNRRIAASLREKVNIRVNKDPSRLTTPTKGWQERLKHVGSSQSGPSSHMFHRAVPTWRQGL</sequence>
<evidence type="ECO:0000256" key="1">
    <source>
        <dbReference type="ARBA" id="ARBA00023054"/>
    </source>
</evidence>
<keyword evidence="5" id="KW-1185">Reference proteome</keyword>
<reference evidence="4" key="3">
    <citation type="submission" date="2025-09" db="UniProtKB">
        <authorList>
            <consortium name="Ensembl"/>
        </authorList>
    </citation>
    <scope>IDENTIFICATION</scope>
</reference>
<dbReference type="CTD" id="153733"/>
<reference evidence="4" key="2">
    <citation type="submission" date="2025-08" db="UniProtKB">
        <authorList>
            <consortium name="Ensembl"/>
        </authorList>
    </citation>
    <scope>IDENTIFICATION</scope>
</reference>
<dbReference type="RefSeq" id="XP_028313888.1">
    <property type="nucleotide sequence ID" value="XM_028458087.1"/>
</dbReference>
<evidence type="ECO:0000313" key="5">
    <source>
        <dbReference type="Proteomes" id="UP000694680"/>
    </source>
</evidence>
<dbReference type="OrthoDB" id="2152435at2759"/>
<keyword evidence="1 2" id="KW-0175">Coiled coil</keyword>
<dbReference type="PANTHER" id="PTHR21549:SF0">
    <property type="entry name" value="COILED-COIL DOMAIN-CONTAINING PROTEIN 112"/>
    <property type="match status" value="1"/>
</dbReference>
<dbReference type="RefSeq" id="XP_028313889.1">
    <property type="nucleotide sequence ID" value="XM_028458088.1"/>
</dbReference>
<protein>
    <recommendedName>
        <fullName evidence="6">Coiled-coil domain-containing protein 112</fullName>
    </recommendedName>
</protein>
<feature type="compositionally biased region" description="Basic and acidic residues" evidence="3">
    <location>
        <begin position="304"/>
        <end position="423"/>
    </location>
</feature>
<dbReference type="AlphaFoldDB" id="A0A8C5EQW1"/>
<dbReference type="Proteomes" id="UP000694680">
    <property type="component" value="Chromosome 9"/>
</dbReference>
<evidence type="ECO:0000313" key="4">
    <source>
        <dbReference type="Ensembl" id="ENSGWIP00000024676.1"/>
    </source>
</evidence>
<feature type="coiled-coil region" evidence="2">
    <location>
        <begin position="53"/>
        <end position="129"/>
    </location>
</feature>